<protein>
    <submittedName>
        <fullName evidence="2">Uncharacterized protein</fullName>
    </submittedName>
</protein>
<evidence type="ECO:0000313" key="2">
    <source>
        <dbReference type="EMBL" id="KAK1845080.1"/>
    </source>
</evidence>
<comment type="caution">
    <text evidence="2">The sequence shown here is derived from an EMBL/GenBank/DDBJ whole genome shotgun (WGS) entry which is preliminary data.</text>
</comment>
<feature type="compositionally biased region" description="Basic and acidic residues" evidence="1">
    <location>
        <begin position="133"/>
        <end position="146"/>
    </location>
</feature>
<sequence>MTGQQSTTSEFADEEYERTSLSHTAQMGEDIVDLARLLTEPNLREALAISESMQQCSSRHSVGSAHTLVNDDNDQQVPEEMLVAKNLVWRVRDVVALLLARWLVAVLSAITNQPMDLSTLQSAGQPGNQPSEKPQEKQDEVKREVQNDLLLGSNPRRRLRPQRRPLALPAGSNNSSGFPIINPMADPSANPLPIKKRVNPPYANPLPTRKRVNSRSELPPFF</sequence>
<feature type="region of interest" description="Disordered" evidence="1">
    <location>
        <begin position="118"/>
        <end position="222"/>
    </location>
</feature>
<dbReference type="Proteomes" id="UP001243330">
    <property type="component" value="Unassembled WGS sequence"/>
</dbReference>
<name>A0AAD9ADP8_9PEZI</name>
<feature type="compositionally biased region" description="Polar residues" evidence="1">
    <location>
        <begin position="118"/>
        <end position="132"/>
    </location>
</feature>
<dbReference type="EMBL" id="JAQOWY010000286">
    <property type="protein sequence ID" value="KAK1845080.1"/>
    <property type="molecule type" value="Genomic_DNA"/>
</dbReference>
<evidence type="ECO:0000313" key="3">
    <source>
        <dbReference type="Proteomes" id="UP001243330"/>
    </source>
</evidence>
<organism evidence="2 3">
    <name type="scientific">Colletotrichum chrysophilum</name>
    <dbReference type="NCBI Taxonomy" id="1836956"/>
    <lineage>
        <taxon>Eukaryota</taxon>
        <taxon>Fungi</taxon>
        <taxon>Dikarya</taxon>
        <taxon>Ascomycota</taxon>
        <taxon>Pezizomycotina</taxon>
        <taxon>Sordariomycetes</taxon>
        <taxon>Hypocreomycetidae</taxon>
        <taxon>Glomerellales</taxon>
        <taxon>Glomerellaceae</taxon>
        <taxon>Colletotrichum</taxon>
        <taxon>Colletotrichum gloeosporioides species complex</taxon>
    </lineage>
</organism>
<feature type="region of interest" description="Disordered" evidence="1">
    <location>
        <begin position="1"/>
        <end position="22"/>
    </location>
</feature>
<proteinExistence type="predicted"/>
<keyword evidence="3" id="KW-1185">Reference proteome</keyword>
<evidence type="ECO:0000256" key="1">
    <source>
        <dbReference type="SAM" id="MobiDB-lite"/>
    </source>
</evidence>
<feature type="compositionally biased region" description="Polar residues" evidence="1">
    <location>
        <begin position="1"/>
        <end position="10"/>
    </location>
</feature>
<reference evidence="2" key="1">
    <citation type="submission" date="2023-01" db="EMBL/GenBank/DDBJ databases">
        <title>Colletotrichum chrysophilum M932 genome sequence.</title>
        <authorList>
            <person name="Baroncelli R."/>
        </authorList>
    </citation>
    <scope>NUCLEOTIDE SEQUENCE</scope>
    <source>
        <strain evidence="2">M932</strain>
    </source>
</reference>
<dbReference type="AlphaFoldDB" id="A0AAD9ADP8"/>
<accession>A0AAD9ADP8</accession>
<gene>
    <name evidence="2" type="ORF">CCHR01_12299</name>
</gene>